<accession>A8XU78</accession>
<reference evidence="2 3" key="2">
    <citation type="journal article" date="2011" name="PLoS Genet.">
        <title>Caenorhabditis briggsae recombinant inbred line genotypes reveal inter-strain incompatibility and the evolution of recombination.</title>
        <authorList>
            <person name="Ross J.A."/>
            <person name="Koboldt D.C."/>
            <person name="Staisch J.E."/>
            <person name="Chamberlin H.M."/>
            <person name="Gupta B.P."/>
            <person name="Miller R.D."/>
            <person name="Baird S.E."/>
            <person name="Haag E.S."/>
        </authorList>
    </citation>
    <scope>NUCLEOTIDE SEQUENCE [LARGE SCALE GENOMIC DNA]</scope>
    <source>
        <strain evidence="2 3">AF16</strain>
    </source>
</reference>
<protein>
    <submittedName>
        <fullName evidence="2">Protein CBG18853</fullName>
    </submittedName>
</protein>
<keyword evidence="3" id="KW-1185">Reference proteome</keyword>
<evidence type="ECO:0000313" key="2">
    <source>
        <dbReference type="EMBL" id="CAP36203.1"/>
    </source>
</evidence>
<gene>
    <name evidence="2 4" type="ORF">CBG18853</name>
    <name evidence="2" type="ORF">CBG_18853</name>
</gene>
<reference evidence="2 3" key="1">
    <citation type="journal article" date="2003" name="PLoS Biol.">
        <title>The genome sequence of Caenorhabditis briggsae: a platform for comparative genomics.</title>
        <authorList>
            <person name="Stein L.D."/>
            <person name="Bao Z."/>
            <person name="Blasiar D."/>
            <person name="Blumenthal T."/>
            <person name="Brent M.R."/>
            <person name="Chen N."/>
            <person name="Chinwalla A."/>
            <person name="Clarke L."/>
            <person name="Clee C."/>
            <person name="Coghlan A."/>
            <person name="Coulson A."/>
            <person name="D'Eustachio P."/>
            <person name="Fitch D.H."/>
            <person name="Fulton L.A."/>
            <person name="Fulton R.E."/>
            <person name="Griffiths-Jones S."/>
            <person name="Harris T.W."/>
            <person name="Hillier L.W."/>
            <person name="Kamath R."/>
            <person name="Kuwabara P.E."/>
            <person name="Mardis E.R."/>
            <person name="Marra M.A."/>
            <person name="Miner T.L."/>
            <person name="Minx P."/>
            <person name="Mullikin J.C."/>
            <person name="Plumb R.W."/>
            <person name="Rogers J."/>
            <person name="Schein J.E."/>
            <person name="Sohrmann M."/>
            <person name="Spieth J."/>
            <person name="Stajich J.E."/>
            <person name="Wei C."/>
            <person name="Willey D."/>
            <person name="Wilson R.K."/>
            <person name="Durbin R."/>
            <person name="Waterston R.H."/>
        </authorList>
    </citation>
    <scope>NUCLEOTIDE SEQUENCE [LARGE SCALE GENOMIC DNA]</scope>
    <source>
        <strain evidence="2 3">AF16</strain>
    </source>
</reference>
<dbReference type="GeneID" id="8588445"/>
<evidence type="ECO:0000313" key="4">
    <source>
        <dbReference type="WormBase" id="CBG18853"/>
    </source>
</evidence>
<dbReference type="KEGG" id="cbr:CBG_18853"/>
<evidence type="ECO:0000256" key="1">
    <source>
        <dbReference type="SAM" id="SignalP"/>
    </source>
</evidence>
<name>A8XU78_CAEBR</name>
<feature type="chain" id="PRO_5002733701" evidence="1">
    <location>
        <begin position="21"/>
        <end position="70"/>
    </location>
</feature>
<dbReference type="InParanoid" id="A8XU78"/>
<dbReference type="Proteomes" id="UP000008549">
    <property type="component" value="Unassembled WGS sequence"/>
</dbReference>
<dbReference type="WormBase" id="CBG18853">
    <property type="protein sequence ID" value="CBP11023"/>
    <property type="gene ID" value="WBGene00038173"/>
</dbReference>
<proteinExistence type="predicted"/>
<dbReference type="Gene3D" id="1.10.100.10">
    <property type="entry name" value="Insulin-like"/>
    <property type="match status" value="1"/>
</dbReference>
<keyword evidence="1" id="KW-0732">Signal</keyword>
<dbReference type="CTD" id="8588445"/>
<sequence length="70" mass="7834">MKLFYVLAFLLGAFFILSDARSPRSCFKKLNSMIFLICEGPCEHDASDMLQLACSGTQVPKSEIKLRCCP</sequence>
<evidence type="ECO:0000313" key="3">
    <source>
        <dbReference type="Proteomes" id="UP000008549"/>
    </source>
</evidence>
<dbReference type="EMBL" id="HE601380">
    <property type="protein sequence ID" value="CAP36203.1"/>
    <property type="molecule type" value="Genomic_DNA"/>
</dbReference>
<organism evidence="2 3">
    <name type="scientific">Caenorhabditis briggsae</name>
    <dbReference type="NCBI Taxonomy" id="6238"/>
    <lineage>
        <taxon>Eukaryota</taxon>
        <taxon>Metazoa</taxon>
        <taxon>Ecdysozoa</taxon>
        <taxon>Nematoda</taxon>
        <taxon>Chromadorea</taxon>
        <taxon>Rhabditida</taxon>
        <taxon>Rhabditina</taxon>
        <taxon>Rhabditomorpha</taxon>
        <taxon>Rhabditoidea</taxon>
        <taxon>Rhabditidae</taxon>
        <taxon>Peloderinae</taxon>
        <taxon>Caenorhabditis</taxon>
    </lineage>
</organism>
<feature type="signal peptide" evidence="1">
    <location>
        <begin position="1"/>
        <end position="20"/>
    </location>
</feature>
<dbReference type="HOGENOM" id="CLU_2760085_0_0_1"/>
<dbReference type="RefSeq" id="XP_002646448.1">
    <property type="nucleotide sequence ID" value="XM_002646402.1"/>
</dbReference>
<dbReference type="AlphaFoldDB" id="A8XU78"/>